<dbReference type="RefSeq" id="WP_215919188.1">
    <property type="nucleotide sequence ID" value="NZ_JAHKNI010000007.1"/>
</dbReference>
<evidence type="ECO:0000313" key="2">
    <source>
        <dbReference type="Proteomes" id="UP000733379"/>
    </source>
</evidence>
<gene>
    <name evidence="1" type="ORF">KO481_21780</name>
</gene>
<dbReference type="EMBL" id="JAHKNI010000007">
    <property type="protein sequence ID" value="MBU3064151.1"/>
    <property type="molecule type" value="Genomic_DNA"/>
</dbReference>
<keyword evidence="1" id="KW-0238">DNA-binding</keyword>
<proteinExistence type="predicted"/>
<organism evidence="1 2">
    <name type="scientific">Nocardia albiluteola</name>
    <dbReference type="NCBI Taxonomy" id="2842303"/>
    <lineage>
        <taxon>Bacteria</taxon>
        <taxon>Bacillati</taxon>
        <taxon>Actinomycetota</taxon>
        <taxon>Actinomycetes</taxon>
        <taxon>Mycobacteriales</taxon>
        <taxon>Nocardiaceae</taxon>
        <taxon>Nocardia</taxon>
    </lineage>
</organism>
<comment type="caution">
    <text evidence="1">The sequence shown here is derived from an EMBL/GenBank/DDBJ whole genome shotgun (WGS) entry which is preliminary data.</text>
</comment>
<keyword evidence="2" id="KW-1185">Reference proteome</keyword>
<dbReference type="PANTHER" id="PTHR38479:SF2">
    <property type="entry name" value="WINGED HELIX DNA-BINDING DOMAIN-CONTAINING PROTEIN"/>
    <property type="match status" value="1"/>
</dbReference>
<reference evidence="1 2" key="1">
    <citation type="submission" date="2021-06" db="EMBL/GenBank/DDBJ databases">
        <title>Actinomycetes sequencing.</title>
        <authorList>
            <person name="Shan Q."/>
        </authorList>
    </citation>
    <scope>NUCLEOTIDE SEQUENCE [LARGE SCALE GENOMIC DNA]</scope>
    <source>
        <strain evidence="1 2">NEAU-G5</strain>
    </source>
</reference>
<accession>A0ABS6B3Y8</accession>
<dbReference type="PANTHER" id="PTHR38479">
    <property type="entry name" value="LMO0824 PROTEIN"/>
    <property type="match status" value="1"/>
</dbReference>
<evidence type="ECO:0000313" key="1">
    <source>
        <dbReference type="EMBL" id="MBU3064151.1"/>
    </source>
</evidence>
<dbReference type="InterPro" id="IPR009351">
    <property type="entry name" value="AlkZ-like"/>
</dbReference>
<protein>
    <submittedName>
        <fullName evidence="1">Winged helix DNA-binding domain-containing protein</fullName>
    </submittedName>
</protein>
<dbReference type="Pfam" id="PF06224">
    <property type="entry name" value="AlkZ-like"/>
    <property type="match status" value="1"/>
</dbReference>
<dbReference type="GO" id="GO:0003677">
    <property type="term" value="F:DNA binding"/>
    <property type="evidence" value="ECO:0007669"/>
    <property type="project" value="UniProtKB-KW"/>
</dbReference>
<sequence>MRSMDAAQRRARLATRHRLASATRVDDPAEIARSLVVLHATDPATVFLAVAARSRELEPAQVEQALYTDRTLLRMLAMRRTMFVAPVELVPALQAAVADALAGKQRRNYAKYLEQVVDGEVGPWLAEVEEQTHRELLDRGSATGAQLGAAVPRLRTRVDTAPGKPYSKPTNITTWVLLTLGCEGRIVRGRPNGTWASTQYVWEPIESWLPEGVPAMPADQAQAELARRWLLAFGPAPVADLKWWTGWTLGETRKALAQLKIEEVDLDEGTGVVLADDLDPVPVPEPGPALLPALDPTPMGWQSRDWFLGPHGPALFDTNGNIGPTVWWDGRIVGGWGQRADGEIAWRLLEDIGAQAKSSIEAEAARMQRWYGDVRAVPRFRTPLERELTA</sequence>
<name>A0ABS6B3Y8_9NOCA</name>
<dbReference type="Proteomes" id="UP000733379">
    <property type="component" value="Unassembled WGS sequence"/>
</dbReference>